<dbReference type="RefSeq" id="WP_179261851.1">
    <property type="nucleotide sequence ID" value="NZ_CP058601.1"/>
</dbReference>
<accession>A0A7D5KE12</accession>
<evidence type="ECO:0000313" key="1">
    <source>
        <dbReference type="EMBL" id="QLG49881.1"/>
    </source>
</evidence>
<dbReference type="AlphaFoldDB" id="A0A7D5KE12"/>
<dbReference type="KEGG" id="haly:HYG82_13955"/>
<dbReference type="Proteomes" id="UP000509241">
    <property type="component" value="Chromosome"/>
</dbReference>
<protein>
    <submittedName>
        <fullName evidence="1">Uncharacterized protein</fullName>
    </submittedName>
</protein>
<reference evidence="1 2" key="1">
    <citation type="submission" date="2020-07" db="EMBL/GenBank/DDBJ databases">
        <authorList>
            <person name="Cui H."/>
        </authorList>
    </citation>
    <scope>NUCLEOTIDE SEQUENCE [LARGE SCALE GENOMIC DNA]</scope>
    <source>
        <strain evidence="1 2">YPL8</strain>
    </source>
</reference>
<sequence length="80" mass="8820">MVSGNRFEVWSNDPPYADRCDRPGEAVRGDRVIRVSSEPCPDLADRYRAVSRSYCPDCVAGIGLLAVSTDTMARLPTKTE</sequence>
<dbReference type="GeneID" id="56034416"/>
<dbReference type="EMBL" id="CP058601">
    <property type="protein sequence ID" value="QLG49881.1"/>
    <property type="molecule type" value="Genomic_DNA"/>
</dbReference>
<organism evidence="1 2">
    <name type="scientific">Natrinema halophilum</name>
    <dbReference type="NCBI Taxonomy" id="1699371"/>
    <lineage>
        <taxon>Archaea</taxon>
        <taxon>Methanobacteriati</taxon>
        <taxon>Methanobacteriota</taxon>
        <taxon>Stenosarchaea group</taxon>
        <taxon>Halobacteria</taxon>
        <taxon>Halobacteriales</taxon>
        <taxon>Natrialbaceae</taxon>
        <taxon>Natrinema</taxon>
    </lineage>
</organism>
<dbReference type="OrthoDB" id="204520at2157"/>
<evidence type="ECO:0000313" key="2">
    <source>
        <dbReference type="Proteomes" id="UP000509241"/>
    </source>
</evidence>
<name>A0A7D5KE12_9EURY</name>
<gene>
    <name evidence="1" type="ORF">HYG82_13955</name>
</gene>
<keyword evidence="2" id="KW-1185">Reference proteome</keyword>
<proteinExistence type="predicted"/>